<dbReference type="InterPro" id="IPR047589">
    <property type="entry name" value="DUF11_rpt"/>
</dbReference>
<keyword evidence="1" id="KW-0732">Signal</keyword>
<protein>
    <submittedName>
        <fullName evidence="3">Putative repeat protein (TIGR01451 family)</fullName>
    </submittedName>
</protein>
<dbReference type="AlphaFoldDB" id="A0A7W7QW73"/>
<feature type="chain" id="PRO_5031037058" evidence="1">
    <location>
        <begin position="23"/>
        <end position="326"/>
    </location>
</feature>
<feature type="domain" description="DUF11" evidence="2">
    <location>
        <begin position="196"/>
        <end position="308"/>
    </location>
</feature>
<dbReference type="RefSeq" id="WP_184725714.1">
    <property type="nucleotide sequence ID" value="NZ_JACHJP010000020.1"/>
</dbReference>
<gene>
    <name evidence="3" type="ORF">FHS44_008088</name>
</gene>
<organism evidence="3 4">
    <name type="scientific">Streptosporangium saharense</name>
    <dbReference type="NCBI Taxonomy" id="1706840"/>
    <lineage>
        <taxon>Bacteria</taxon>
        <taxon>Bacillati</taxon>
        <taxon>Actinomycetota</taxon>
        <taxon>Actinomycetes</taxon>
        <taxon>Streptosporangiales</taxon>
        <taxon>Streptosporangiaceae</taxon>
        <taxon>Streptosporangium</taxon>
    </lineage>
</organism>
<dbReference type="Proteomes" id="UP000552644">
    <property type="component" value="Unassembled WGS sequence"/>
</dbReference>
<accession>A0A7W7QW73</accession>
<dbReference type="PANTHER" id="PTHR34819">
    <property type="entry name" value="LARGE CYSTEINE-RICH PERIPLASMIC PROTEIN OMCB"/>
    <property type="match status" value="1"/>
</dbReference>
<dbReference type="PANTHER" id="PTHR34819:SF3">
    <property type="entry name" value="CELL SURFACE PROTEIN"/>
    <property type="match status" value="1"/>
</dbReference>
<dbReference type="EMBL" id="JACHJP010000020">
    <property type="protein sequence ID" value="MBB4920935.1"/>
    <property type="molecule type" value="Genomic_DNA"/>
</dbReference>
<evidence type="ECO:0000259" key="2">
    <source>
        <dbReference type="Pfam" id="PF01345"/>
    </source>
</evidence>
<keyword evidence="4" id="KW-1185">Reference proteome</keyword>
<evidence type="ECO:0000313" key="4">
    <source>
        <dbReference type="Proteomes" id="UP000552644"/>
    </source>
</evidence>
<dbReference type="Pfam" id="PF01345">
    <property type="entry name" value="DUF11"/>
    <property type="match status" value="2"/>
</dbReference>
<comment type="caution">
    <text evidence="3">The sequence shown here is derived from an EMBL/GenBank/DDBJ whole genome shotgun (WGS) entry which is preliminary data.</text>
</comment>
<dbReference type="InterPro" id="IPR051172">
    <property type="entry name" value="Chlamydia_OmcB"/>
</dbReference>
<name>A0A7W7QW73_9ACTN</name>
<proteinExistence type="predicted"/>
<sequence length="326" mass="32956">MWLSVGAVTCALMMALPSAVSAASTTGVGRTVRTVKVAKALGGPVLRHGPRAVADQKRVRLVVRHRTVLRETPRALRIRRADPEATVVAGQNGIYTLSVTNNGPAVATNVVVTDTLDSRLEVVTPLPAGCTAVGQVVTCTLASLAVGATQNWDITVRVRPNVPTGTVIPNVSSVDSDTSTPETSNNANINVETSSDLAIGKTAGTLNAGGSGTYTITVTNNGPSDDTGVVVTDTLPTGLTFVSSVPAGCTAVGQVVTCPVGALAAGANTNIVLNVAVSAATAGTVDNTATVTGTNPDPDPDNNTVTITTPINAVSDLTITKSVRAE</sequence>
<dbReference type="Gene3D" id="2.60.40.3080">
    <property type="match status" value="1"/>
</dbReference>
<dbReference type="InterPro" id="IPR001434">
    <property type="entry name" value="OmcB-like_DUF11"/>
</dbReference>
<evidence type="ECO:0000313" key="3">
    <source>
        <dbReference type="EMBL" id="MBB4920935.1"/>
    </source>
</evidence>
<feature type="domain" description="DUF11" evidence="2">
    <location>
        <begin position="83"/>
        <end position="187"/>
    </location>
</feature>
<feature type="signal peptide" evidence="1">
    <location>
        <begin position="1"/>
        <end position="22"/>
    </location>
</feature>
<dbReference type="NCBIfam" id="TIGR01451">
    <property type="entry name" value="B_ant_repeat"/>
    <property type="match status" value="2"/>
</dbReference>
<reference evidence="3 4" key="1">
    <citation type="submission" date="2020-08" db="EMBL/GenBank/DDBJ databases">
        <title>Genomic Encyclopedia of Type Strains, Phase III (KMG-III): the genomes of soil and plant-associated and newly described type strains.</title>
        <authorList>
            <person name="Whitman W."/>
        </authorList>
    </citation>
    <scope>NUCLEOTIDE SEQUENCE [LARGE SCALE GENOMIC DNA]</scope>
    <source>
        <strain evidence="3 4">CECT 8840</strain>
    </source>
</reference>
<evidence type="ECO:0000256" key="1">
    <source>
        <dbReference type="SAM" id="SignalP"/>
    </source>
</evidence>